<evidence type="ECO:0000256" key="1">
    <source>
        <dbReference type="ARBA" id="ARBA00000966"/>
    </source>
</evidence>
<evidence type="ECO:0000256" key="2">
    <source>
        <dbReference type="ARBA" id="ARBA00007072"/>
    </source>
</evidence>
<sequence>MEDPSTRKEPTTPDEEPSSSAWTEGASSSPQKIPATQEVPTTTAKKSSASSPITDSALAASWLFYEAQVSGKKPSWNRIAYRGNSHVDDPVPGGWYDAGDFLKLNFPLGVSVSFLAWSVQEFPGAYAQAGATTPALNNVRLAATYLADCHTADYKYVGQIGDPGPDHAYWGRPEQQPGSRPAYIWTAATPASDLLGAVSAALSSTSLLFKTRDPAFAAKQLSHAKQLYAWGKKYPGKYNSAHSAATYVYSSSRYLDKLMYAAAWLFRATGEAAYAADAYAFWQSAGSGDIYTSWDSTFAPAINLLLKLASEGKTVPGRASYEAWMTSSFLSAWQTADGNWSIVKTPEGLVYPSWSQWGNLRYANNAGFMMALRASYSSIDRGKNLAWVQGQVDYALRTTGRSFVCGVGTGYPKQPHHRSASCPNMPAACGWDQFYSKAASPQALTGALVGGPPSGDGTYVDLRTDYVSNEVAVDYNAGYTGALAGLVALS</sequence>
<organism evidence="12 13">
    <name type="scientific">Auxenochlorella protothecoides</name>
    <name type="common">Green microalga</name>
    <name type="synonym">Chlorella protothecoides</name>
    <dbReference type="NCBI Taxonomy" id="3075"/>
    <lineage>
        <taxon>Eukaryota</taxon>
        <taxon>Viridiplantae</taxon>
        <taxon>Chlorophyta</taxon>
        <taxon>core chlorophytes</taxon>
        <taxon>Trebouxiophyceae</taxon>
        <taxon>Chlorellales</taxon>
        <taxon>Chlorellaceae</taxon>
        <taxon>Auxenochlorella</taxon>
    </lineage>
</organism>
<dbReference type="InterPro" id="IPR001701">
    <property type="entry name" value="Glyco_hydro_9"/>
</dbReference>
<feature type="domain" description="Glycoside hydrolase family 9" evidence="11">
    <location>
        <begin position="56"/>
        <end position="483"/>
    </location>
</feature>
<evidence type="ECO:0000256" key="3">
    <source>
        <dbReference type="ARBA" id="ARBA00022801"/>
    </source>
</evidence>
<name>A0A087SEM9_AUXPR</name>
<dbReference type="AlphaFoldDB" id="A0A087SEM9"/>
<comment type="catalytic activity">
    <reaction evidence="1 9">
        <text>Endohydrolysis of (1-&gt;4)-beta-D-glucosidic linkages in cellulose, lichenin and cereal beta-D-glucans.</text>
        <dbReference type="EC" id="3.2.1.4"/>
    </reaction>
</comment>
<dbReference type="InterPro" id="IPR008928">
    <property type="entry name" value="6-hairpin_glycosidase_sf"/>
</dbReference>
<reference evidence="12 13" key="1">
    <citation type="journal article" date="2014" name="BMC Genomics">
        <title>Oil accumulation mechanisms of the oleaginous microalga Chlorella protothecoides revealed through its genome, transcriptomes, and proteomes.</title>
        <authorList>
            <person name="Gao C."/>
            <person name="Wang Y."/>
            <person name="Shen Y."/>
            <person name="Yan D."/>
            <person name="He X."/>
            <person name="Dai J."/>
            <person name="Wu Q."/>
        </authorList>
    </citation>
    <scope>NUCLEOTIDE SEQUENCE [LARGE SCALE GENOMIC DNA]</scope>
    <source>
        <strain evidence="12 13">0710</strain>
    </source>
</reference>
<dbReference type="InterPro" id="IPR012341">
    <property type="entry name" value="6hp_glycosidase-like_sf"/>
</dbReference>
<evidence type="ECO:0000256" key="8">
    <source>
        <dbReference type="PROSITE-ProRule" id="PRU10060"/>
    </source>
</evidence>
<evidence type="ECO:0000256" key="6">
    <source>
        <dbReference type="ARBA" id="ARBA00023295"/>
    </source>
</evidence>
<evidence type="ECO:0000313" key="13">
    <source>
        <dbReference type="Proteomes" id="UP000028924"/>
    </source>
</evidence>
<evidence type="ECO:0000256" key="10">
    <source>
        <dbReference type="SAM" id="MobiDB-lite"/>
    </source>
</evidence>
<dbReference type="GO" id="GO:0030245">
    <property type="term" value="P:cellulose catabolic process"/>
    <property type="evidence" value="ECO:0007669"/>
    <property type="project" value="UniProtKB-KW"/>
</dbReference>
<dbReference type="Proteomes" id="UP000028924">
    <property type="component" value="Unassembled WGS sequence"/>
</dbReference>
<keyword evidence="3 8" id="KW-0378">Hydrolase</keyword>
<dbReference type="RefSeq" id="XP_011397070.1">
    <property type="nucleotide sequence ID" value="XM_011398768.1"/>
</dbReference>
<dbReference type="STRING" id="3075.A0A087SEM9"/>
<feature type="active site" evidence="8">
    <location>
        <position position="461"/>
    </location>
</feature>
<dbReference type="GO" id="GO:0008810">
    <property type="term" value="F:cellulase activity"/>
    <property type="evidence" value="ECO:0007669"/>
    <property type="project" value="UniProtKB-EC"/>
</dbReference>
<evidence type="ECO:0000256" key="9">
    <source>
        <dbReference type="RuleBase" id="RU361166"/>
    </source>
</evidence>
<dbReference type="KEGG" id="apro:F751_5025"/>
<dbReference type="Pfam" id="PF00759">
    <property type="entry name" value="Glyco_hydro_9"/>
    <property type="match status" value="1"/>
</dbReference>
<feature type="region of interest" description="Disordered" evidence="10">
    <location>
        <begin position="1"/>
        <end position="50"/>
    </location>
</feature>
<dbReference type="InterPro" id="IPR033126">
    <property type="entry name" value="Glyco_hydro_9_Asp/Glu_AS"/>
</dbReference>
<dbReference type="SUPFAM" id="SSF48208">
    <property type="entry name" value="Six-hairpin glycosidases"/>
    <property type="match status" value="1"/>
</dbReference>
<evidence type="ECO:0000259" key="11">
    <source>
        <dbReference type="Pfam" id="PF00759"/>
    </source>
</evidence>
<keyword evidence="5 8" id="KW-0119">Carbohydrate metabolism</keyword>
<dbReference type="OrthoDB" id="10257085at2759"/>
<dbReference type="EC" id="3.2.1.4" evidence="9"/>
<proteinExistence type="inferred from homology"/>
<dbReference type="eggNOG" id="ENOG502QQZQ">
    <property type="taxonomic scope" value="Eukaryota"/>
</dbReference>
<feature type="active site" evidence="8">
    <location>
        <position position="470"/>
    </location>
</feature>
<accession>A0A087SEM9</accession>
<evidence type="ECO:0000256" key="5">
    <source>
        <dbReference type="ARBA" id="ARBA00023277"/>
    </source>
</evidence>
<keyword evidence="7 8" id="KW-0624">Polysaccharide degradation</keyword>
<dbReference type="Gene3D" id="1.50.10.10">
    <property type="match status" value="1"/>
</dbReference>
<evidence type="ECO:0000256" key="4">
    <source>
        <dbReference type="ARBA" id="ARBA00023001"/>
    </source>
</evidence>
<evidence type="ECO:0000313" key="12">
    <source>
        <dbReference type="EMBL" id="KFM24183.1"/>
    </source>
</evidence>
<comment type="similarity">
    <text evidence="2 8 9">Belongs to the glycosyl hydrolase 9 (cellulase E) family.</text>
</comment>
<gene>
    <name evidence="12" type="ORF">F751_5025</name>
</gene>
<keyword evidence="4 9" id="KW-0136">Cellulose degradation</keyword>
<feature type="compositionally biased region" description="Basic and acidic residues" evidence="10">
    <location>
        <begin position="1"/>
        <end position="11"/>
    </location>
</feature>
<keyword evidence="6 8" id="KW-0326">Glycosidase</keyword>
<dbReference type="PROSITE" id="PS00698">
    <property type="entry name" value="GH9_3"/>
    <property type="match status" value="1"/>
</dbReference>
<keyword evidence="13" id="KW-1185">Reference proteome</keyword>
<dbReference type="PANTHER" id="PTHR22298">
    <property type="entry name" value="ENDO-1,4-BETA-GLUCANASE"/>
    <property type="match status" value="1"/>
</dbReference>
<dbReference type="EMBL" id="KL662106">
    <property type="protein sequence ID" value="KFM24183.1"/>
    <property type="molecule type" value="Genomic_DNA"/>
</dbReference>
<evidence type="ECO:0000256" key="7">
    <source>
        <dbReference type="ARBA" id="ARBA00023326"/>
    </source>
</evidence>
<dbReference type="GeneID" id="23616416"/>
<feature type="compositionally biased region" description="Low complexity" evidence="10">
    <location>
        <begin position="18"/>
        <end position="29"/>
    </location>
</feature>
<protein>
    <recommendedName>
        <fullName evidence="9">Endoglucanase</fullName>
        <ecNumber evidence="9">3.2.1.4</ecNumber>
    </recommendedName>
</protein>
<feature type="compositionally biased region" description="Low complexity" evidence="10">
    <location>
        <begin position="41"/>
        <end position="50"/>
    </location>
</feature>